<feature type="transmembrane region" description="Helical" evidence="7">
    <location>
        <begin position="37"/>
        <end position="63"/>
    </location>
</feature>
<dbReference type="Pfam" id="PF05977">
    <property type="entry name" value="MFS_3"/>
    <property type="match status" value="1"/>
</dbReference>
<protein>
    <submittedName>
        <fullName evidence="9">Major facilitator superfamily MFS_1 permease</fullName>
    </submittedName>
</protein>
<gene>
    <name evidence="9" type="ORF">MILUP08_43015</name>
</gene>
<dbReference type="InterPro" id="IPR020846">
    <property type="entry name" value="MFS_dom"/>
</dbReference>
<evidence type="ECO:0000256" key="1">
    <source>
        <dbReference type="ARBA" id="ARBA00004651"/>
    </source>
</evidence>
<dbReference type="RefSeq" id="WP_007459246.1">
    <property type="nucleotide sequence ID" value="NZ_HF570108.1"/>
</dbReference>
<evidence type="ECO:0000256" key="4">
    <source>
        <dbReference type="ARBA" id="ARBA00022692"/>
    </source>
</evidence>
<feature type="transmembrane region" description="Helical" evidence="7">
    <location>
        <begin position="384"/>
        <end position="404"/>
    </location>
</feature>
<dbReference type="InterPro" id="IPR010290">
    <property type="entry name" value="TM_effector"/>
</dbReference>
<evidence type="ECO:0000313" key="9">
    <source>
        <dbReference type="EMBL" id="CCH18084.1"/>
    </source>
</evidence>
<evidence type="ECO:0000256" key="6">
    <source>
        <dbReference type="ARBA" id="ARBA00023136"/>
    </source>
</evidence>
<evidence type="ECO:0000256" key="3">
    <source>
        <dbReference type="ARBA" id="ARBA00022475"/>
    </source>
</evidence>
<dbReference type="SUPFAM" id="SSF103473">
    <property type="entry name" value="MFS general substrate transporter"/>
    <property type="match status" value="1"/>
</dbReference>
<dbReference type="CDD" id="cd06173">
    <property type="entry name" value="MFS_MefA_like"/>
    <property type="match status" value="1"/>
</dbReference>
<feature type="transmembrane region" description="Helical" evidence="7">
    <location>
        <begin position="229"/>
        <end position="252"/>
    </location>
</feature>
<dbReference type="PROSITE" id="PS50850">
    <property type="entry name" value="MFS"/>
    <property type="match status" value="1"/>
</dbReference>
<evidence type="ECO:0000313" key="10">
    <source>
        <dbReference type="Proteomes" id="UP000003448"/>
    </source>
</evidence>
<evidence type="ECO:0000259" key="8">
    <source>
        <dbReference type="PROSITE" id="PS50850"/>
    </source>
</evidence>
<dbReference type="STRING" id="1150864.MILUP08_43015"/>
<accession>I0L2N7</accession>
<sequence length="418" mass="43108">MTAVDAPPAPALHGDRRFRTFWIGQTISAFGDRISELALPLIAVSLLAATPVQVSVLTALIWLPNLLGLFLGAWVDQRTHKRRLLILADLARAAVLLSLPVAYLFGAITLTQLYLVALLSGAGAVLFTLGQQAFFVALVPRSAYVDANSKLSLSRSLSFIAGPAVGGGLVQALSAPVAILVDAVSFLASALLLRRIPVTEAPPPPRRTSTLGLVRDGLGLVLRHPVLRAALGCTTTVNFFTFIAAALLVLYANRELHLSPGAIGVAFGVGALGGLAGAALAPRLSRAIGLGRTAMIGVVVFPAPLALTALIAGPTWAKVAMLAAIEMVSSLGVMLMDVNLNALLMAVTPDDARGRRAGAYSAVNYGIRPLGALVGGALGTTLGLRPALVVAGVGGVLAVLWLLASPVRHITTLDDPAT</sequence>
<dbReference type="InterPro" id="IPR036259">
    <property type="entry name" value="MFS_trans_sf"/>
</dbReference>
<feature type="transmembrane region" description="Helical" evidence="7">
    <location>
        <begin position="319"/>
        <end position="347"/>
    </location>
</feature>
<feature type="domain" description="Major facilitator superfamily (MFS) profile" evidence="8">
    <location>
        <begin position="17"/>
        <end position="409"/>
    </location>
</feature>
<dbReference type="eggNOG" id="COG2814">
    <property type="taxonomic scope" value="Bacteria"/>
</dbReference>
<dbReference type="Gene3D" id="1.20.1250.20">
    <property type="entry name" value="MFS general substrate transporter like domains"/>
    <property type="match status" value="1"/>
</dbReference>
<dbReference type="PANTHER" id="PTHR23513:SF6">
    <property type="entry name" value="MAJOR FACILITATOR SUPERFAMILY ASSOCIATED DOMAIN-CONTAINING PROTEIN"/>
    <property type="match status" value="1"/>
</dbReference>
<feature type="transmembrane region" description="Helical" evidence="7">
    <location>
        <begin position="114"/>
        <end position="139"/>
    </location>
</feature>
<comment type="subcellular location">
    <subcellularLocation>
        <location evidence="1">Cell membrane</location>
        <topology evidence="1">Multi-pass membrane protein</topology>
    </subcellularLocation>
</comment>
<evidence type="ECO:0000256" key="2">
    <source>
        <dbReference type="ARBA" id="ARBA00022448"/>
    </source>
</evidence>
<dbReference type="PANTHER" id="PTHR23513">
    <property type="entry name" value="INTEGRAL MEMBRANE EFFLUX PROTEIN-RELATED"/>
    <property type="match status" value="1"/>
</dbReference>
<feature type="transmembrane region" description="Helical" evidence="7">
    <location>
        <begin position="84"/>
        <end position="108"/>
    </location>
</feature>
<dbReference type="Proteomes" id="UP000003448">
    <property type="component" value="Unassembled WGS sequence"/>
</dbReference>
<dbReference type="GO" id="GO:0005886">
    <property type="term" value="C:plasma membrane"/>
    <property type="evidence" value="ECO:0007669"/>
    <property type="project" value="UniProtKB-SubCell"/>
</dbReference>
<comment type="caution">
    <text evidence="9">The sequence shown here is derived from an EMBL/GenBank/DDBJ whole genome shotgun (WGS) entry which is preliminary data.</text>
</comment>
<dbReference type="AlphaFoldDB" id="I0L2N7"/>
<reference evidence="10" key="1">
    <citation type="journal article" date="2012" name="J. Bacteriol.">
        <title>Genome Sequence of Micromonospora lupini Lupac 08, Isolated from Root Nodules of Lupinus angustifolius.</title>
        <authorList>
            <person name="Alonso-Vega P."/>
            <person name="Normand P."/>
            <person name="Bacigalupe R."/>
            <person name="Pujic P."/>
            <person name="Lajus A."/>
            <person name="Vallenet D."/>
            <person name="Carro L."/>
            <person name="Coll P."/>
            <person name="Trujillo M.E."/>
        </authorList>
    </citation>
    <scope>NUCLEOTIDE SEQUENCE [LARGE SCALE GENOMIC DNA]</scope>
    <source>
        <strain evidence="10">Lupac 08</strain>
    </source>
</reference>
<dbReference type="EMBL" id="CAIE01000022">
    <property type="protein sequence ID" value="CCH18084.1"/>
    <property type="molecule type" value="Genomic_DNA"/>
</dbReference>
<dbReference type="OrthoDB" id="9815525at2"/>
<proteinExistence type="predicted"/>
<keyword evidence="10" id="KW-1185">Reference proteome</keyword>
<keyword evidence="2" id="KW-0813">Transport</keyword>
<evidence type="ECO:0000256" key="7">
    <source>
        <dbReference type="SAM" id="Phobius"/>
    </source>
</evidence>
<name>I0L2N7_9ACTN</name>
<feature type="transmembrane region" description="Helical" evidence="7">
    <location>
        <begin position="258"/>
        <end position="281"/>
    </location>
</feature>
<feature type="transmembrane region" description="Helical" evidence="7">
    <location>
        <begin position="293"/>
        <end position="313"/>
    </location>
</feature>
<keyword evidence="3" id="KW-1003">Cell membrane</keyword>
<keyword evidence="5 7" id="KW-1133">Transmembrane helix</keyword>
<keyword evidence="6 7" id="KW-0472">Membrane</keyword>
<evidence type="ECO:0000256" key="5">
    <source>
        <dbReference type="ARBA" id="ARBA00022989"/>
    </source>
</evidence>
<dbReference type="GO" id="GO:0022857">
    <property type="term" value="F:transmembrane transporter activity"/>
    <property type="evidence" value="ECO:0007669"/>
    <property type="project" value="InterPro"/>
</dbReference>
<keyword evidence="4 7" id="KW-0812">Transmembrane</keyword>
<organism evidence="9 10">
    <name type="scientific">Micromonospora lupini str. Lupac 08</name>
    <dbReference type="NCBI Taxonomy" id="1150864"/>
    <lineage>
        <taxon>Bacteria</taxon>
        <taxon>Bacillati</taxon>
        <taxon>Actinomycetota</taxon>
        <taxon>Actinomycetes</taxon>
        <taxon>Micromonosporales</taxon>
        <taxon>Micromonosporaceae</taxon>
        <taxon>Micromonospora</taxon>
    </lineage>
</organism>